<reference evidence="4 5" key="1">
    <citation type="submission" date="2019-08" db="EMBL/GenBank/DDBJ databases">
        <title>Deep-cultivation of Planctomycetes and their phenomic and genomic characterization uncovers novel biology.</title>
        <authorList>
            <person name="Wiegand S."/>
            <person name="Jogler M."/>
            <person name="Boedeker C."/>
            <person name="Pinto D."/>
            <person name="Vollmers J."/>
            <person name="Rivas-Marin E."/>
            <person name="Kohn T."/>
            <person name="Peeters S.H."/>
            <person name="Heuer A."/>
            <person name="Rast P."/>
            <person name="Oberbeckmann S."/>
            <person name="Bunk B."/>
            <person name="Jeske O."/>
            <person name="Meyerdierks A."/>
            <person name="Storesund J.E."/>
            <person name="Kallscheuer N."/>
            <person name="Luecker S."/>
            <person name="Lage O.M."/>
            <person name="Pohl T."/>
            <person name="Merkel B.J."/>
            <person name="Hornburger P."/>
            <person name="Mueller R.-W."/>
            <person name="Bruemmer F."/>
            <person name="Labrenz M."/>
            <person name="Spormann A.M."/>
            <person name="Op den Camp H."/>
            <person name="Overmann J."/>
            <person name="Amann R."/>
            <person name="Jetten M.S.M."/>
            <person name="Mascher T."/>
            <person name="Medema M.H."/>
            <person name="Devos D.P."/>
            <person name="Kaster A.-K."/>
            <person name="Ovreas L."/>
            <person name="Rohde M."/>
            <person name="Galperin M.Y."/>
            <person name="Jogler C."/>
        </authorList>
    </citation>
    <scope>NUCLEOTIDE SEQUENCE [LARGE SCALE GENOMIC DNA]</scope>
    <source>
        <strain evidence="4 5">FC18</strain>
    </source>
</reference>
<feature type="signal peptide" evidence="2">
    <location>
        <begin position="1"/>
        <end position="23"/>
    </location>
</feature>
<dbReference type="SMART" id="SM00228">
    <property type="entry name" value="PDZ"/>
    <property type="match status" value="1"/>
</dbReference>
<dbReference type="InterPro" id="IPR001478">
    <property type="entry name" value="PDZ"/>
</dbReference>
<keyword evidence="4" id="KW-0031">Aminopeptidase</keyword>
<dbReference type="Gene3D" id="2.60.40.3650">
    <property type="match status" value="1"/>
</dbReference>
<dbReference type="InterPro" id="IPR036034">
    <property type="entry name" value="PDZ_sf"/>
</dbReference>
<evidence type="ECO:0000256" key="2">
    <source>
        <dbReference type="SAM" id="SignalP"/>
    </source>
</evidence>
<sequence precursor="true">MKRFLTFAIAIALFAFNSAYEHEAVAQLNYKVNLDETAHRYIHVTLEFEAEDDQTELMMAVWTPGSYLVREYARHIDSMTVTDQDDQPLPFRKTRKNRWMVETEGGGSVKVSYRLYCNEESVRTNFVNHDYAVLNGAPTFITLPDRLDQEHIVSLKLASDWKRSATSLTRGESPHVYVAENFDELVDSPIVAGNIQVYPFEVGGIQHQLVNIGEQGMWDGATAASDLTKVVEAHQKMWGTVPYDRYLFLNVLSGGGGGLEHNNSTLVISSRWSYRETSRYKSWLSLCSHEFFHTWNVRRLRPKPLMKYDYENEVYTDGLWIAEGITSYYQDLALVRAGIISKSKFMSGLSSEIESVQRTDGRKFQSLRDSSFDTWIKFYRPDENSRNTRISYYAKGAVVAFLLDMKIRSLTENKKSLDDVMRKMYRRYSKKGFTAKNFRSVASQVAGEKLDDWFANAIDSTNELEYDSSLTFMGIKIPESAIESDEKPQPNPSSGGTPTIGASFSGNQISRVDPDSQAWQLGLASGDEVLAINGFRLAGSFTERLRQYEIGDRIELLISRDERLFSETVTLERRVRKSWSIGWVSSPSDEQKQRIDSWLEIEPPESDKEKEAKSDEESVGQTSDDAAKKKKKRRRKKPNKS</sequence>
<dbReference type="GO" id="GO:0004177">
    <property type="term" value="F:aminopeptidase activity"/>
    <property type="evidence" value="ECO:0007669"/>
    <property type="project" value="UniProtKB-KW"/>
</dbReference>
<keyword evidence="2" id="KW-0732">Signal</keyword>
<dbReference type="InterPro" id="IPR040756">
    <property type="entry name" value="Peptidase_M61_N"/>
</dbReference>
<dbReference type="Gene3D" id="2.30.42.10">
    <property type="match status" value="1"/>
</dbReference>
<dbReference type="EMBL" id="CP042912">
    <property type="protein sequence ID" value="QEG20665.1"/>
    <property type="molecule type" value="Genomic_DNA"/>
</dbReference>
<dbReference type="STRING" id="980251.GCA_001642875_02300"/>
<feature type="compositionally biased region" description="Polar residues" evidence="1">
    <location>
        <begin position="492"/>
        <end position="507"/>
    </location>
</feature>
<evidence type="ECO:0000259" key="3">
    <source>
        <dbReference type="PROSITE" id="PS50106"/>
    </source>
</evidence>
<feature type="chain" id="PRO_5022745836" evidence="2">
    <location>
        <begin position="24"/>
        <end position="641"/>
    </location>
</feature>
<protein>
    <submittedName>
        <fullName evidence="4">M61 glycyl aminopeptidase</fullName>
    </submittedName>
</protein>
<dbReference type="SUPFAM" id="SSF55486">
    <property type="entry name" value="Metalloproteases ('zincins'), catalytic domain"/>
    <property type="match status" value="1"/>
</dbReference>
<name>A0A5B9P658_9BACT</name>
<dbReference type="InterPro" id="IPR027268">
    <property type="entry name" value="Peptidase_M4/M1_CTD_sf"/>
</dbReference>
<evidence type="ECO:0000313" key="5">
    <source>
        <dbReference type="Proteomes" id="UP000322214"/>
    </source>
</evidence>
<dbReference type="RefSeq" id="WP_075084728.1">
    <property type="nucleotide sequence ID" value="NZ_CP042912.1"/>
</dbReference>
<feature type="compositionally biased region" description="Basic residues" evidence="1">
    <location>
        <begin position="628"/>
        <end position="641"/>
    </location>
</feature>
<evidence type="ECO:0000313" key="4">
    <source>
        <dbReference type="EMBL" id="QEG20665.1"/>
    </source>
</evidence>
<dbReference type="Proteomes" id="UP000322214">
    <property type="component" value="Chromosome"/>
</dbReference>
<keyword evidence="5" id="KW-1185">Reference proteome</keyword>
<dbReference type="AlphaFoldDB" id="A0A5B9P658"/>
<dbReference type="InterPro" id="IPR007963">
    <property type="entry name" value="Peptidase_M61_catalytic"/>
</dbReference>
<gene>
    <name evidence="4" type="ORF">MFFC18_05150</name>
</gene>
<feature type="compositionally biased region" description="Basic and acidic residues" evidence="1">
    <location>
        <begin position="605"/>
        <end position="616"/>
    </location>
</feature>
<proteinExistence type="predicted"/>
<dbReference type="PIRSF" id="PIRSF016493">
    <property type="entry name" value="Glycyl_aminpptds"/>
    <property type="match status" value="1"/>
</dbReference>
<dbReference type="Pfam" id="PF05299">
    <property type="entry name" value="Peptidase_M61"/>
    <property type="match status" value="1"/>
</dbReference>
<accession>A0A5B9P658</accession>
<dbReference type="Gene3D" id="1.10.390.10">
    <property type="entry name" value="Neutral Protease Domain 2"/>
    <property type="match status" value="1"/>
</dbReference>
<feature type="region of interest" description="Disordered" evidence="1">
    <location>
        <begin position="481"/>
        <end position="507"/>
    </location>
</feature>
<feature type="domain" description="PDZ" evidence="3">
    <location>
        <begin position="493"/>
        <end position="534"/>
    </location>
</feature>
<dbReference type="InterPro" id="IPR024191">
    <property type="entry name" value="Peptidase_M61"/>
</dbReference>
<dbReference type="SUPFAM" id="SSF50156">
    <property type="entry name" value="PDZ domain-like"/>
    <property type="match status" value="1"/>
</dbReference>
<keyword evidence="4" id="KW-0378">Hydrolase</keyword>
<evidence type="ECO:0000256" key="1">
    <source>
        <dbReference type="SAM" id="MobiDB-lite"/>
    </source>
</evidence>
<dbReference type="PROSITE" id="PS50106">
    <property type="entry name" value="PDZ"/>
    <property type="match status" value="1"/>
</dbReference>
<keyword evidence="4" id="KW-0645">Protease</keyword>
<organism evidence="4 5">
    <name type="scientific">Mariniblastus fucicola</name>
    <dbReference type="NCBI Taxonomy" id="980251"/>
    <lineage>
        <taxon>Bacteria</taxon>
        <taxon>Pseudomonadati</taxon>
        <taxon>Planctomycetota</taxon>
        <taxon>Planctomycetia</taxon>
        <taxon>Pirellulales</taxon>
        <taxon>Pirellulaceae</taxon>
        <taxon>Mariniblastus</taxon>
    </lineage>
</organism>
<dbReference type="Pfam" id="PF17899">
    <property type="entry name" value="Peptidase_M61_N"/>
    <property type="match status" value="1"/>
</dbReference>
<feature type="region of interest" description="Disordered" evidence="1">
    <location>
        <begin position="591"/>
        <end position="641"/>
    </location>
</feature>
<dbReference type="OrthoDB" id="9778516at2"/>
<dbReference type="KEGG" id="mff:MFFC18_05150"/>